<organism evidence="2 3">
    <name type="scientific">Phoenicibacter congonensis</name>
    <dbReference type="NCBI Taxonomy" id="1944646"/>
    <lineage>
        <taxon>Bacteria</taxon>
        <taxon>Bacillati</taxon>
        <taxon>Actinomycetota</taxon>
        <taxon>Coriobacteriia</taxon>
        <taxon>Eggerthellales</taxon>
        <taxon>Eggerthellaceae</taxon>
        <taxon>Phoenicibacter</taxon>
    </lineage>
</organism>
<keyword evidence="1" id="KW-0175">Coiled coil</keyword>
<dbReference type="Proteomes" id="UP001168575">
    <property type="component" value="Unassembled WGS sequence"/>
</dbReference>
<evidence type="ECO:0000313" key="2">
    <source>
        <dbReference type="EMBL" id="MDO4842954.1"/>
    </source>
</evidence>
<accession>A0AA43UBN1</accession>
<sequence>FNELMNAYNEMREHYMMLKTRNDNLESENAKLKTRCEIAEKELCIEKELNKQLEDKLEQERQKTDEHAAEDKRIAAAVAEMGDSARVMLSGAKNNAQSMIKGAQASAESINTEIDGLCSELEKTKAFMLDSLAVLTQRIEYICRTAEAAKISSDGKNEKCDELQAEYEKMLAETDSKVQTFKNRFFQ</sequence>
<gene>
    <name evidence="2" type="ORF">Q3982_09785</name>
</gene>
<dbReference type="AlphaFoldDB" id="A0AA43UBN1"/>
<dbReference type="EMBL" id="JAUMVS010000388">
    <property type="protein sequence ID" value="MDO4842954.1"/>
    <property type="molecule type" value="Genomic_DNA"/>
</dbReference>
<keyword evidence="3" id="KW-1185">Reference proteome</keyword>
<protein>
    <submittedName>
        <fullName evidence="2">Uncharacterized protein</fullName>
    </submittedName>
</protein>
<comment type="caution">
    <text evidence="2">The sequence shown here is derived from an EMBL/GenBank/DDBJ whole genome shotgun (WGS) entry which is preliminary data.</text>
</comment>
<feature type="coiled-coil region" evidence="1">
    <location>
        <begin position="8"/>
        <end position="70"/>
    </location>
</feature>
<evidence type="ECO:0000313" key="3">
    <source>
        <dbReference type="Proteomes" id="UP001168575"/>
    </source>
</evidence>
<proteinExistence type="predicted"/>
<reference evidence="2" key="1">
    <citation type="submission" date="2023-07" db="EMBL/GenBank/DDBJ databases">
        <title>Between Cages and Wild: Unraveling the Impact of Captivity on Animal Microbiomes and Antimicrobial Resistance.</title>
        <authorList>
            <person name="Schmartz G.P."/>
            <person name="Rehner J."/>
            <person name="Schuff M.J."/>
            <person name="Becker S.L."/>
            <person name="Kravczyk M."/>
            <person name="Gurevich A."/>
            <person name="Francke R."/>
            <person name="Mueller R."/>
            <person name="Keller V."/>
            <person name="Keller A."/>
        </authorList>
    </citation>
    <scope>NUCLEOTIDE SEQUENCE</scope>
    <source>
        <strain evidence="2">S12M_St_49</strain>
    </source>
</reference>
<name>A0AA43UBN1_9ACTN</name>
<feature type="non-terminal residue" evidence="2">
    <location>
        <position position="1"/>
    </location>
</feature>
<evidence type="ECO:0000256" key="1">
    <source>
        <dbReference type="SAM" id="Coils"/>
    </source>
</evidence>